<evidence type="ECO:0000256" key="16">
    <source>
        <dbReference type="ARBA" id="ARBA00048914"/>
    </source>
</evidence>
<dbReference type="Gramene" id="PSR87818">
    <property type="protein sequence ID" value="PSR87818"/>
    <property type="gene ID" value="CEY00_Acc30847"/>
</dbReference>
<evidence type="ECO:0000256" key="6">
    <source>
        <dbReference type="ARBA" id="ARBA00022490"/>
    </source>
</evidence>
<dbReference type="NCBIfam" id="NF010480">
    <property type="entry name" value="PRK13905.1"/>
    <property type="match status" value="1"/>
</dbReference>
<keyword evidence="15" id="KW-0961">Cell wall biogenesis/degradation</keyword>
<evidence type="ECO:0000256" key="10">
    <source>
        <dbReference type="ARBA" id="ARBA00022857"/>
    </source>
</evidence>
<comment type="cofactor">
    <cofactor evidence="1">
        <name>FAD</name>
        <dbReference type="ChEBI" id="CHEBI:57692"/>
    </cofactor>
</comment>
<evidence type="ECO:0000256" key="7">
    <source>
        <dbReference type="ARBA" id="ARBA00022618"/>
    </source>
</evidence>
<name>A0A2R6P9Y1_ACTCC</name>
<evidence type="ECO:0000256" key="2">
    <source>
        <dbReference type="ARBA" id="ARBA00003921"/>
    </source>
</evidence>
<evidence type="ECO:0000256" key="13">
    <source>
        <dbReference type="ARBA" id="ARBA00023002"/>
    </source>
</evidence>
<evidence type="ECO:0000256" key="3">
    <source>
        <dbReference type="ARBA" id="ARBA00004496"/>
    </source>
</evidence>
<dbReference type="InterPro" id="IPR003170">
    <property type="entry name" value="MurB"/>
</dbReference>
<dbReference type="HAMAP" id="MF_00037">
    <property type="entry name" value="MurB"/>
    <property type="match status" value="1"/>
</dbReference>
<evidence type="ECO:0000256" key="11">
    <source>
        <dbReference type="ARBA" id="ARBA00022960"/>
    </source>
</evidence>
<evidence type="ECO:0000259" key="17">
    <source>
        <dbReference type="PROSITE" id="PS51387"/>
    </source>
</evidence>
<dbReference type="OrthoDB" id="66620at2759"/>
<dbReference type="STRING" id="1590841.A0A2R6P9Y1"/>
<dbReference type="Pfam" id="PF01565">
    <property type="entry name" value="FAD_binding_4"/>
    <property type="match status" value="1"/>
</dbReference>
<keyword evidence="12" id="KW-0573">Peptidoglycan synthesis</keyword>
<keyword evidence="10" id="KW-0521">NADP</keyword>
<dbReference type="GO" id="GO:0008762">
    <property type="term" value="F:UDP-N-acetylmuramate dehydrogenase activity"/>
    <property type="evidence" value="ECO:0007669"/>
    <property type="project" value="UniProtKB-EC"/>
</dbReference>
<dbReference type="InParanoid" id="A0A2R6P9Y1"/>
<dbReference type="EC" id="1.3.1.98" evidence="5"/>
<feature type="domain" description="FAD-binding PCMH-type" evidence="17">
    <location>
        <begin position="80"/>
        <end position="247"/>
    </location>
</feature>
<dbReference type="Pfam" id="PF02873">
    <property type="entry name" value="MurB_C"/>
    <property type="match status" value="1"/>
</dbReference>
<keyword evidence="6" id="KW-0963">Cytoplasm</keyword>
<keyword evidence="19" id="KW-1185">Reference proteome</keyword>
<organism evidence="18 19">
    <name type="scientific">Actinidia chinensis var. chinensis</name>
    <name type="common">Chinese soft-hair kiwi</name>
    <dbReference type="NCBI Taxonomy" id="1590841"/>
    <lineage>
        <taxon>Eukaryota</taxon>
        <taxon>Viridiplantae</taxon>
        <taxon>Streptophyta</taxon>
        <taxon>Embryophyta</taxon>
        <taxon>Tracheophyta</taxon>
        <taxon>Spermatophyta</taxon>
        <taxon>Magnoliopsida</taxon>
        <taxon>eudicotyledons</taxon>
        <taxon>Gunneridae</taxon>
        <taxon>Pentapetalae</taxon>
        <taxon>asterids</taxon>
        <taxon>Ericales</taxon>
        <taxon>Actinidiaceae</taxon>
        <taxon>Actinidia</taxon>
    </lineage>
</organism>
<dbReference type="GO" id="GO:0051301">
    <property type="term" value="P:cell division"/>
    <property type="evidence" value="ECO:0007669"/>
    <property type="project" value="UniProtKB-KW"/>
</dbReference>
<dbReference type="Proteomes" id="UP000241394">
    <property type="component" value="Chromosome LG27"/>
</dbReference>
<dbReference type="InterPro" id="IPR011601">
    <property type="entry name" value="MurB_C"/>
</dbReference>
<keyword evidence="7" id="KW-0132">Cell division</keyword>
<keyword evidence="14" id="KW-0131">Cell cycle</keyword>
<dbReference type="InterPro" id="IPR036635">
    <property type="entry name" value="MurB_C_sf"/>
</dbReference>
<reference evidence="18 19" key="1">
    <citation type="submission" date="2017-07" db="EMBL/GenBank/DDBJ databases">
        <title>An improved, manually edited Actinidia chinensis var. chinensis (kiwifruit) genome highlights the challenges associated with draft genomes and gene prediction in plants.</title>
        <authorList>
            <person name="Pilkington S."/>
            <person name="Crowhurst R."/>
            <person name="Hilario E."/>
            <person name="Nardozza S."/>
            <person name="Fraser L."/>
            <person name="Peng Y."/>
            <person name="Gunaseelan K."/>
            <person name="Simpson R."/>
            <person name="Tahir J."/>
            <person name="Deroles S."/>
            <person name="Templeton K."/>
            <person name="Luo Z."/>
            <person name="Davy M."/>
            <person name="Cheng C."/>
            <person name="Mcneilage M."/>
            <person name="Scaglione D."/>
            <person name="Liu Y."/>
            <person name="Zhang Q."/>
            <person name="Datson P."/>
            <person name="De Silva N."/>
            <person name="Gardiner S."/>
            <person name="Bassett H."/>
            <person name="Chagne D."/>
            <person name="Mccallum J."/>
            <person name="Dzierzon H."/>
            <person name="Deng C."/>
            <person name="Wang Y.-Y."/>
            <person name="Barron N."/>
            <person name="Manako K."/>
            <person name="Bowen J."/>
            <person name="Foster T."/>
            <person name="Erridge Z."/>
            <person name="Tiffin H."/>
            <person name="Waite C."/>
            <person name="Davies K."/>
            <person name="Grierson E."/>
            <person name="Laing W."/>
            <person name="Kirk R."/>
            <person name="Chen X."/>
            <person name="Wood M."/>
            <person name="Montefiori M."/>
            <person name="Brummell D."/>
            <person name="Schwinn K."/>
            <person name="Catanach A."/>
            <person name="Fullerton C."/>
            <person name="Li D."/>
            <person name="Meiyalaghan S."/>
            <person name="Nieuwenhuizen N."/>
            <person name="Read N."/>
            <person name="Prakash R."/>
            <person name="Hunter D."/>
            <person name="Zhang H."/>
            <person name="Mckenzie M."/>
            <person name="Knabel M."/>
            <person name="Harris A."/>
            <person name="Allan A."/>
            <person name="Chen A."/>
            <person name="Janssen B."/>
            <person name="Plunkett B."/>
            <person name="Dwamena C."/>
            <person name="Voogd C."/>
            <person name="Leif D."/>
            <person name="Lafferty D."/>
            <person name="Souleyre E."/>
            <person name="Varkonyi-Gasic E."/>
            <person name="Gambi F."/>
            <person name="Hanley J."/>
            <person name="Yao J.-L."/>
            <person name="Cheung J."/>
            <person name="David K."/>
            <person name="Warren B."/>
            <person name="Marsh K."/>
            <person name="Snowden K."/>
            <person name="Lin-Wang K."/>
            <person name="Brian L."/>
            <person name="Martinez-Sanchez M."/>
            <person name="Wang M."/>
            <person name="Ileperuma N."/>
            <person name="Macnee N."/>
            <person name="Campin R."/>
            <person name="Mcatee P."/>
            <person name="Drummond R."/>
            <person name="Espley R."/>
            <person name="Ireland H."/>
            <person name="Wu R."/>
            <person name="Atkinson R."/>
            <person name="Karunairetnam S."/>
            <person name="Bulley S."/>
            <person name="Chunkath S."/>
            <person name="Hanley Z."/>
            <person name="Storey R."/>
            <person name="Thrimawithana A."/>
            <person name="Thomson S."/>
            <person name="David C."/>
            <person name="Testolin R."/>
        </authorList>
    </citation>
    <scope>NUCLEOTIDE SEQUENCE [LARGE SCALE GENOMIC DNA]</scope>
    <source>
        <strain evidence="19">cv. Red5</strain>
        <tissue evidence="18">Young leaf</tissue>
    </source>
</reference>
<evidence type="ECO:0000256" key="1">
    <source>
        <dbReference type="ARBA" id="ARBA00001974"/>
    </source>
</evidence>
<evidence type="ECO:0000313" key="18">
    <source>
        <dbReference type="EMBL" id="PSR87818.1"/>
    </source>
</evidence>
<dbReference type="UniPathway" id="UPA00219"/>
<dbReference type="GO" id="GO:0008360">
    <property type="term" value="P:regulation of cell shape"/>
    <property type="evidence" value="ECO:0007669"/>
    <property type="project" value="UniProtKB-KW"/>
</dbReference>
<dbReference type="InterPro" id="IPR016166">
    <property type="entry name" value="FAD-bd_PCMH"/>
</dbReference>
<protein>
    <recommendedName>
        <fullName evidence="5">UDP-N-acetylmuramate dehydrogenase</fullName>
        <ecNumber evidence="5">1.3.1.98</ecNumber>
    </recommendedName>
</protein>
<dbReference type="Gene3D" id="3.30.465.10">
    <property type="match status" value="1"/>
</dbReference>
<dbReference type="InterPro" id="IPR006094">
    <property type="entry name" value="Oxid_FAD_bind_N"/>
</dbReference>
<dbReference type="GO" id="GO:0071555">
    <property type="term" value="P:cell wall organization"/>
    <property type="evidence" value="ECO:0007669"/>
    <property type="project" value="UniProtKB-KW"/>
</dbReference>
<reference evidence="19" key="2">
    <citation type="journal article" date="2018" name="BMC Genomics">
        <title>A manually annotated Actinidia chinensis var. chinensis (kiwifruit) genome highlights the challenges associated with draft genomes and gene prediction in plants.</title>
        <authorList>
            <person name="Pilkington S.M."/>
            <person name="Crowhurst R."/>
            <person name="Hilario E."/>
            <person name="Nardozza S."/>
            <person name="Fraser L."/>
            <person name="Peng Y."/>
            <person name="Gunaseelan K."/>
            <person name="Simpson R."/>
            <person name="Tahir J."/>
            <person name="Deroles S.C."/>
            <person name="Templeton K."/>
            <person name="Luo Z."/>
            <person name="Davy M."/>
            <person name="Cheng C."/>
            <person name="McNeilage M."/>
            <person name="Scaglione D."/>
            <person name="Liu Y."/>
            <person name="Zhang Q."/>
            <person name="Datson P."/>
            <person name="De Silva N."/>
            <person name="Gardiner S.E."/>
            <person name="Bassett H."/>
            <person name="Chagne D."/>
            <person name="McCallum J."/>
            <person name="Dzierzon H."/>
            <person name="Deng C."/>
            <person name="Wang Y.Y."/>
            <person name="Barron L."/>
            <person name="Manako K."/>
            <person name="Bowen J."/>
            <person name="Foster T.M."/>
            <person name="Erridge Z.A."/>
            <person name="Tiffin H."/>
            <person name="Waite C.N."/>
            <person name="Davies K.M."/>
            <person name="Grierson E.P."/>
            <person name="Laing W.A."/>
            <person name="Kirk R."/>
            <person name="Chen X."/>
            <person name="Wood M."/>
            <person name="Montefiori M."/>
            <person name="Brummell D.A."/>
            <person name="Schwinn K.E."/>
            <person name="Catanach A."/>
            <person name="Fullerton C."/>
            <person name="Li D."/>
            <person name="Meiyalaghan S."/>
            <person name="Nieuwenhuizen N."/>
            <person name="Read N."/>
            <person name="Prakash R."/>
            <person name="Hunter D."/>
            <person name="Zhang H."/>
            <person name="McKenzie M."/>
            <person name="Knabel M."/>
            <person name="Harris A."/>
            <person name="Allan A.C."/>
            <person name="Gleave A."/>
            <person name="Chen A."/>
            <person name="Janssen B.J."/>
            <person name="Plunkett B."/>
            <person name="Ampomah-Dwamena C."/>
            <person name="Voogd C."/>
            <person name="Leif D."/>
            <person name="Lafferty D."/>
            <person name="Souleyre E.J.F."/>
            <person name="Varkonyi-Gasic E."/>
            <person name="Gambi F."/>
            <person name="Hanley J."/>
            <person name="Yao J.L."/>
            <person name="Cheung J."/>
            <person name="David K.M."/>
            <person name="Warren B."/>
            <person name="Marsh K."/>
            <person name="Snowden K.C."/>
            <person name="Lin-Wang K."/>
            <person name="Brian L."/>
            <person name="Martinez-Sanchez M."/>
            <person name="Wang M."/>
            <person name="Ileperuma N."/>
            <person name="Macnee N."/>
            <person name="Campin R."/>
            <person name="McAtee P."/>
            <person name="Drummond R.S.M."/>
            <person name="Espley R.V."/>
            <person name="Ireland H.S."/>
            <person name="Wu R."/>
            <person name="Atkinson R.G."/>
            <person name="Karunairetnam S."/>
            <person name="Bulley S."/>
            <person name="Chunkath S."/>
            <person name="Hanley Z."/>
            <person name="Storey R."/>
            <person name="Thrimawithana A.H."/>
            <person name="Thomson S."/>
            <person name="David C."/>
            <person name="Testolin R."/>
            <person name="Huang H."/>
            <person name="Hellens R.P."/>
            <person name="Schaffer R.J."/>
        </authorList>
    </citation>
    <scope>NUCLEOTIDE SEQUENCE [LARGE SCALE GENOMIC DNA]</scope>
    <source>
        <strain evidence="19">cv. Red5</strain>
    </source>
</reference>
<dbReference type="EMBL" id="NKQK01000027">
    <property type="protein sequence ID" value="PSR87818.1"/>
    <property type="molecule type" value="Genomic_DNA"/>
</dbReference>
<evidence type="ECO:0000256" key="12">
    <source>
        <dbReference type="ARBA" id="ARBA00022984"/>
    </source>
</evidence>
<dbReference type="InterPro" id="IPR016169">
    <property type="entry name" value="FAD-bd_PCMH_sub2"/>
</dbReference>
<dbReference type="AlphaFoldDB" id="A0A2R6P9Y1"/>
<dbReference type="InterPro" id="IPR036318">
    <property type="entry name" value="FAD-bd_PCMH-like_sf"/>
</dbReference>
<proteinExistence type="inferred from homology"/>
<keyword evidence="9" id="KW-0274">FAD</keyword>
<evidence type="ECO:0000256" key="14">
    <source>
        <dbReference type="ARBA" id="ARBA00023306"/>
    </source>
</evidence>
<dbReference type="PROSITE" id="PS51387">
    <property type="entry name" value="FAD_PCMH"/>
    <property type="match status" value="1"/>
</dbReference>
<evidence type="ECO:0000256" key="4">
    <source>
        <dbReference type="ARBA" id="ARBA00004752"/>
    </source>
</evidence>
<dbReference type="SUPFAM" id="SSF56176">
    <property type="entry name" value="FAD-binding/transporter-associated domain-like"/>
    <property type="match status" value="1"/>
</dbReference>
<dbReference type="GO" id="GO:0071949">
    <property type="term" value="F:FAD binding"/>
    <property type="evidence" value="ECO:0007669"/>
    <property type="project" value="InterPro"/>
</dbReference>
<dbReference type="Gene3D" id="3.30.43.10">
    <property type="entry name" value="Uridine Diphospho-n-acetylenolpyruvylglucosamine Reductase, domain 2"/>
    <property type="match status" value="1"/>
</dbReference>
<comment type="pathway">
    <text evidence="4">Cell wall biogenesis; peptidoglycan biosynthesis.</text>
</comment>
<sequence>MRKSTSKEMIGGLALTSSLSQTTKKPSKLLPLSHSYRQARFSQCNHNHTHTIKNQRLNHRLNGLKIVRGEKLLRDLSTWGIGGPCNYYIEVFNQNQLVSALRFCHENSLRFMIIGRGSNCLFDDLGFDGCVILNRIEFLERIESGVFRVGSGFGFNRLGTMCSIKGLTGLEFAGGIPGTVGGAAYMNAGANGQETADIVDSVEIVTTGGQFQTLLRVDLSFGYRSSPFQDMQDLAAIAAVTFRLRHSESARRKQLEYLERRRSSQPVGEKSAGSVFRNPSNLGVSAGELIDRAGLKGVRVGGAMVSNIHANFFVNSGESTSRDMLQLISLVKEMVYQKFGVQLKEEVLYVYPHCNYLNPNRDK</sequence>
<comment type="function">
    <text evidence="2">Cell wall formation.</text>
</comment>
<evidence type="ECO:0000256" key="9">
    <source>
        <dbReference type="ARBA" id="ARBA00022827"/>
    </source>
</evidence>
<dbReference type="SUPFAM" id="SSF56194">
    <property type="entry name" value="Uridine diphospho-N-Acetylenolpyruvylglucosamine reductase, MurB, C-terminal domain"/>
    <property type="match status" value="1"/>
</dbReference>
<evidence type="ECO:0000256" key="15">
    <source>
        <dbReference type="ARBA" id="ARBA00023316"/>
    </source>
</evidence>
<dbReference type="PANTHER" id="PTHR21071">
    <property type="entry name" value="UDP-N-ACETYLENOLPYRUVOYLGLUCOSAMINE REDUCTASE"/>
    <property type="match status" value="1"/>
</dbReference>
<evidence type="ECO:0000256" key="8">
    <source>
        <dbReference type="ARBA" id="ARBA00022630"/>
    </source>
</evidence>
<comment type="catalytic activity">
    <reaction evidence="16">
        <text>UDP-N-acetyl-alpha-D-muramate + NADP(+) = UDP-N-acetyl-3-O-(1-carboxyvinyl)-alpha-D-glucosamine + NADPH + H(+)</text>
        <dbReference type="Rhea" id="RHEA:12248"/>
        <dbReference type="ChEBI" id="CHEBI:15378"/>
        <dbReference type="ChEBI" id="CHEBI:57783"/>
        <dbReference type="ChEBI" id="CHEBI:58349"/>
        <dbReference type="ChEBI" id="CHEBI:68483"/>
        <dbReference type="ChEBI" id="CHEBI:70757"/>
        <dbReference type="EC" id="1.3.1.98"/>
    </reaction>
</comment>
<dbReference type="NCBIfam" id="TIGR00179">
    <property type="entry name" value="murB"/>
    <property type="match status" value="1"/>
</dbReference>
<dbReference type="PANTHER" id="PTHR21071:SF4">
    <property type="entry name" value="UDP-N-ACETYLENOLPYRUVOYLGLUCOSAMINE REDUCTASE"/>
    <property type="match status" value="1"/>
</dbReference>
<dbReference type="OMA" id="APLTWFR"/>
<keyword evidence="8" id="KW-0285">Flavoprotein</keyword>
<evidence type="ECO:0000313" key="19">
    <source>
        <dbReference type="Proteomes" id="UP000241394"/>
    </source>
</evidence>
<keyword evidence="11" id="KW-0133">Cell shape</keyword>
<keyword evidence="13" id="KW-0560">Oxidoreductase</keyword>
<evidence type="ECO:0000256" key="5">
    <source>
        <dbReference type="ARBA" id="ARBA00012518"/>
    </source>
</evidence>
<accession>A0A2R6P9Y1</accession>
<dbReference type="Gene3D" id="3.90.78.10">
    <property type="entry name" value="UDP-N-acetylenolpyruvoylglucosamine reductase, C-terminal domain"/>
    <property type="match status" value="1"/>
</dbReference>
<dbReference type="InterPro" id="IPR016167">
    <property type="entry name" value="FAD-bd_PCMH_sub1"/>
</dbReference>
<comment type="subcellular location">
    <subcellularLocation>
        <location evidence="3">Cytoplasm</location>
    </subcellularLocation>
</comment>
<comment type="caution">
    <text evidence="18">The sequence shown here is derived from an EMBL/GenBank/DDBJ whole genome shotgun (WGS) entry which is preliminary data.</text>
</comment>
<gene>
    <name evidence="18" type="ORF">CEY00_Acc30847</name>
</gene>
<dbReference type="GO" id="GO:0005829">
    <property type="term" value="C:cytosol"/>
    <property type="evidence" value="ECO:0007669"/>
    <property type="project" value="TreeGrafter"/>
</dbReference>